<keyword evidence="5" id="KW-0472">Membrane</keyword>
<dbReference type="EMBL" id="UGNP01000001">
    <property type="protein sequence ID" value="STX09395.1"/>
    <property type="molecule type" value="Genomic_DNA"/>
</dbReference>
<keyword evidence="4" id="KW-0342">GTP-binding</keyword>
<name>A0A8B4Q9L8_9BACL</name>
<keyword evidence="11" id="KW-1185">Reference proteome</keyword>
<dbReference type="CDD" id="cd09912">
    <property type="entry name" value="DLP_2"/>
    <property type="match status" value="2"/>
</dbReference>
<dbReference type="InterPro" id="IPR027094">
    <property type="entry name" value="Mitofusin_fam"/>
</dbReference>
<evidence type="ECO:0000256" key="6">
    <source>
        <dbReference type="SAM" id="Coils"/>
    </source>
</evidence>
<keyword evidence="2" id="KW-0547">Nucleotide-binding</keyword>
<feature type="domain" description="Dynamin N-terminal" evidence="7">
    <location>
        <begin position="48"/>
        <end position="203"/>
    </location>
</feature>
<dbReference type="Pfam" id="PF00350">
    <property type="entry name" value="Dynamin_N"/>
    <property type="match status" value="2"/>
</dbReference>
<evidence type="ECO:0000256" key="2">
    <source>
        <dbReference type="ARBA" id="ARBA00022741"/>
    </source>
</evidence>
<dbReference type="RefSeq" id="WP_109349774.1">
    <property type="nucleotide sequence ID" value="NZ_BJUE01000013.1"/>
</dbReference>
<dbReference type="Gene3D" id="3.40.50.300">
    <property type="entry name" value="P-loop containing nucleotide triphosphate hydrolases"/>
    <property type="match status" value="2"/>
</dbReference>
<dbReference type="PANTHER" id="PTHR10465:SF0">
    <property type="entry name" value="SARCALUMENIN"/>
    <property type="match status" value="1"/>
</dbReference>
<evidence type="ECO:0000313" key="9">
    <source>
        <dbReference type="EMBL" id="TDR37431.1"/>
    </source>
</evidence>
<reference evidence="9 11" key="2">
    <citation type="submission" date="2019-03" db="EMBL/GenBank/DDBJ databases">
        <title>Genomic Encyclopedia of Type Strains, Phase IV (KMG-IV): sequencing the most valuable type-strain genomes for metagenomic binning, comparative biology and taxonomic classification.</title>
        <authorList>
            <person name="Goeker M."/>
        </authorList>
    </citation>
    <scope>NUCLEOTIDE SEQUENCE [LARGE SCALE GENOMIC DNA]</scope>
    <source>
        <strain evidence="9 11">DSM 20580</strain>
    </source>
</reference>
<evidence type="ECO:0000256" key="5">
    <source>
        <dbReference type="ARBA" id="ARBA00023136"/>
    </source>
</evidence>
<dbReference type="PANTHER" id="PTHR10465">
    <property type="entry name" value="TRANSMEMBRANE GTPASE FZO1"/>
    <property type="match status" value="1"/>
</dbReference>
<accession>A0A8B4Q9L8</accession>
<keyword evidence="6" id="KW-0175">Coiled coil</keyword>
<comment type="caution">
    <text evidence="8">The sequence shown here is derived from an EMBL/GenBank/DDBJ whole genome shotgun (WGS) entry which is preliminary data.</text>
</comment>
<feature type="coiled-coil region" evidence="6">
    <location>
        <begin position="932"/>
        <end position="966"/>
    </location>
</feature>
<dbReference type="InterPro" id="IPR027417">
    <property type="entry name" value="P-loop_NTPase"/>
</dbReference>
<dbReference type="GO" id="GO:0003924">
    <property type="term" value="F:GTPase activity"/>
    <property type="evidence" value="ECO:0007669"/>
    <property type="project" value="InterPro"/>
</dbReference>
<comment type="subcellular location">
    <subcellularLocation>
        <location evidence="1">Membrane</location>
    </subcellularLocation>
</comment>
<reference evidence="8 10" key="1">
    <citation type="submission" date="2018-06" db="EMBL/GenBank/DDBJ databases">
        <authorList>
            <consortium name="Pathogen Informatics"/>
            <person name="Doyle S."/>
        </authorList>
    </citation>
    <scope>NUCLEOTIDE SEQUENCE [LARGE SCALE GENOMIC DNA]</scope>
    <source>
        <strain evidence="8 10">NCTC10597</strain>
    </source>
</reference>
<evidence type="ECO:0000259" key="7">
    <source>
        <dbReference type="Pfam" id="PF00350"/>
    </source>
</evidence>
<evidence type="ECO:0000313" key="8">
    <source>
        <dbReference type="EMBL" id="STX09395.1"/>
    </source>
</evidence>
<dbReference type="OrthoDB" id="5477114at2"/>
<feature type="domain" description="Dynamin N-terminal" evidence="7">
    <location>
        <begin position="629"/>
        <end position="855"/>
    </location>
</feature>
<evidence type="ECO:0000256" key="4">
    <source>
        <dbReference type="ARBA" id="ARBA00023134"/>
    </source>
</evidence>
<dbReference type="SUPFAM" id="SSF52540">
    <property type="entry name" value="P-loop containing nucleoside triphosphate hydrolases"/>
    <property type="match status" value="2"/>
</dbReference>
<dbReference type="InterPro" id="IPR045063">
    <property type="entry name" value="Dynamin_N"/>
</dbReference>
<protein>
    <submittedName>
        <fullName evidence="8">GTP-binding protein Der</fullName>
    </submittedName>
    <submittedName>
        <fullName evidence="9">Small GTP-binding protein</fullName>
    </submittedName>
</protein>
<dbReference type="GO" id="GO:0005525">
    <property type="term" value="F:GTP binding"/>
    <property type="evidence" value="ECO:0007669"/>
    <property type="project" value="UniProtKB-KW"/>
</dbReference>
<organism evidence="8 10">
    <name type="scientific">Kurthia zopfii</name>
    <dbReference type="NCBI Taxonomy" id="1650"/>
    <lineage>
        <taxon>Bacteria</taxon>
        <taxon>Bacillati</taxon>
        <taxon>Bacillota</taxon>
        <taxon>Bacilli</taxon>
        <taxon>Bacillales</taxon>
        <taxon>Caryophanaceae</taxon>
        <taxon>Kurthia</taxon>
    </lineage>
</organism>
<dbReference type="Proteomes" id="UP000254330">
    <property type="component" value="Unassembled WGS sequence"/>
</dbReference>
<gene>
    <name evidence="9" type="ORF">DFR61_12026</name>
    <name evidence="8" type="ORF">NCTC10597_01070</name>
</gene>
<evidence type="ECO:0000256" key="1">
    <source>
        <dbReference type="ARBA" id="ARBA00004370"/>
    </source>
</evidence>
<dbReference type="AlphaFoldDB" id="A0A8B4Q9L8"/>
<evidence type="ECO:0000313" key="11">
    <source>
        <dbReference type="Proteomes" id="UP000294641"/>
    </source>
</evidence>
<keyword evidence="3" id="KW-0378">Hydrolase</keyword>
<evidence type="ECO:0000313" key="10">
    <source>
        <dbReference type="Proteomes" id="UP000254330"/>
    </source>
</evidence>
<dbReference type="GO" id="GO:0016020">
    <property type="term" value="C:membrane"/>
    <property type="evidence" value="ECO:0007669"/>
    <property type="project" value="UniProtKB-SubCell"/>
</dbReference>
<dbReference type="EMBL" id="SNZG01000020">
    <property type="protein sequence ID" value="TDR37431.1"/>
    <property type="molecule type" value="Genomic_DNA"/>
</dbReference>
<sequence>MTGFDEKIQVLLKKTALQYMIYKKNEDHERLAKTVLFADKLIKKEYAIGFAGHFSAGKSSMINSLTGDQLLPSSPIPTSANVVKVHKSEENYAIAYLTGDDPVRFNSDYDIKTVKEFAKNGALVSQIEIGHSESVLPMGVTVMDTPGVDSTDDAHRMSTESALHLADIVFYVMDYNHVQSELNFQFTKTLMKHNPNVYLIVNQVDKHKDQELSFDEFKKSVADSFGNWGVFPKNIFFTSLRAKDLPYNDFEEVKGIVMNSIDGWQDQLVENAENTLAQMHDEHGQFLAQNKEDLITQNEEIISEADWQRRDDILDEYQSVVRQLELYSVEKWEKSFNSQRDELLENAVLMPFELRDRLGNYVESMQKDFKVGMFFAAKKTEAERLARKESLFELYQTIVGAQISGHMLNLMKNSLKEVGALSDEKSLEVDAFKFDIPFEVITDEMRTDAVAGDALLNFANRVVSATRMWFKRATDQWKKEQMDYIQQLSIVKIEPLKKKKIAMTDKVNVINEVLHIEEQQKYFEIQKTVDIRTLNKEADGYVETWIIDEREARENMRIFDPAMIAEDEVVEAEVDDEDVSQSEYNLQLDQAIQNALATANAVEPISGFQEVSAYLKNKVARLEEKDFTIALFGAFSAGKSSFSNALMGQKVLPVSPNPTTAAINKIRPISPDHPHETADVRLKTATQMTEDIIASYGAIGVKVTSLDDAFAKAEKALAIELSDERLHVHKSFVRAFAQTYEQFKDQLGTVIRTERDDFEKFVAQESYSCFVDSIDFYFDCELTRLGVTLVDTPGADSINARHTGIAFEYIRNADAILFITYYNHAFAKADREFLIQLGRVKDAFELDKMFFVVNAIDLATDAQEAEDVKDYVRNELLRFGIRKPRLFGVSSLLALKEKVEDADLESGMKPFEENFHNFLSEELMALAVQALVEETDKTKERLSVLIRQTEDNLSRKDERLAELDQIEKFVRMTFEQTAAKVMKQDIAQEQKELLYYVLQRVYFRYTDFFKESYNPTVFNTKSTSDALEFSLTELVQSLSFDFEQEMRVTNFRISKFIVAKTLERYTADSRKMKDVNDSFSFTPFEVEEPAILEYTGPFNDPFKYKEVNKLYKNQKSFFENNERTVLRDRLEEVTKPDAQSYLDEQSQRMAAWAEAEIDSITTALSKHIESQALEQLDTERSLLQEDSKLAEWKKIFEELVAVSK</sequence>
<proteinExistence type="predicted"/>
<evidence type="ECO:0000256" key="3">
    <source>
        <dbReference type="ARBA" id="ARBA00022801"/>
    </source>
</evidence>
<dbReference type="Proteomes" id="UP000294641">
    <property type="component" value="Unassembled WGS sequence"/>
</dbReference>